<protein>
    <submittedName>
        <fullName evidence="3">Uncharacterized protein</fullName>
    </submittedName>
</protein>
<evidence type="ECO:0000313" key="4">
    <source>
        <dbReference type="Proteomes" id="UP000292447"/>
    </source>
</evidence>
<keyword evidence="1" id="KW-0472">Membrane</keyword>
<name>A0A4P6XSM7_9ASCO</name>
<dbReference type="Proteomes" id="UP000292447">
    <property type="component" value="Chromosome V"/>
</dbReference>
<evidence type="ECO:0000256" key="2">
    <source>
        <dbReference type="SAM" id="SignalP"/>
    </source>
</evidence>
<keyword evidence="1" id="KW-1133">Transmembrane helix</keyword>
<keyword evidence="2" id="KW-0732">Signal</keyword>
<evidence type="ECO:0000256" key="1">
    <source>
        <dbReference type="SAM" id="Phobius"/>
    </source>
</evidence>
<evidence type="ECO:0000313" key="3">
    <source>
        <dbReference type="EMBL" id="QBM89795.1"/>
    </source>
</evidence>
<feature type="chain" id="PRO_5020405094" evidence="2">
    <location>
        <begin position="16"/>
        <end position="176"/>
    </location>
</feature>
<gene>
    <name evidence="3" type="ORF">METSCH_E00280</name>
</gene>
<dbReference type="AlphaFoldDB" id="A0A4P6XSM7"/>
<feature type="signal peptide" evidence="2">
    <location>
        <begin position="1"/>
        <end position="15"/>
    </location>
</feature>
<keyword evidence="1" id="KW-0812">Transmembrane</keyword>
<feature type="transmembrane region" description="Helical" evidence="1">
    <location>
        <begin position="31"/>
        <end position="52"/>
    </location>
</feature>
<reference evidence="4" key="1">
    <citation type="submission" date="2019-03" db="EMBL/GenBank/DDBJ databases">
        <title>Snf2 controls pulcherriminic acid biosynthesis and connects pigmentation and antifungal activity of the yeast Metschnikowia pulcherrima.</title>
        <authorList>
            <person name="Gore-Lloyd D."/>
            <person name="Sumann I."/>
            <person name="Brachmann A.O."/>
            <person name="Schneeberger K."/>
            <person name="Ortiz-Merino R.A."/>
            <person name="Moreno-Beltran M."/>
            <person name="Schlaefli M."/>
            <person name="Kirner P."/>
            <person name="Santos Kron A."/>
            <person name="Wolfe K.H."/>
            <person name="Piel J."/>
            <person name="Ahrens C.H."/>
            <person name="Henk D."/>
            <person name="Freimoser F.M."/>
        </authorList>
    </citation>
    <scope>NUCLEOTIDE SEQUENCE [LARGE SCALE GENOMIC DNA]</scope>
    <source>
        <strain evidence="4">APC 1.2</strain>
    </source>
</reference>
<proteinExistence type="predicted"/>
<keyword evidence="4" id="KW-1185">Reference proteome</keyword>
<dbReference type="EMBL" id="CP034460">
    <property type="protein sequence ID" value="QBM89795.1"/>
    <property type="molecule type" value="Genomic_DNA"/>
</dbReference>
<accession>A0A4P6XSM7</accession>
<organism evidence="3 4">
    <name type="scientific">Metschnikowia aff. pulcherrima</name>
    <dbReference type="NCBI Taxonomy" id="2163413"/>
    <lineage>
        <taxon>Eukaryota</taxon>
        <taxon>Fungi</taxon>
        <taxon>Dikarya</taxon>
        <taxon>Ascomycota</taxon>
        <taxon>Saccharomycotina</taxon>
        <taxon>Pichiomycetes</taxon>
        <taxon>Metschnikowiaceae</taxon>
        <taxon>Metschnikowia</taxon>
    </lineage>
</organism>
<sequence length="176" mass="19038">MKIIAFFLCFYMTLAISLSLLEGITEDKRNVGCAIGGALIVAGVGLCIYGAIKREDFGDFNLAEHKGFLIMTPQALVSLVEKWVPAYNHTLTTLLDVLQQQALEKAEAVIFTESSDETRVVQSALETFSVLKDTLSKRALGHSKISFELEERSDACVMATGVALCAIGAGLCLKLC</sequence>